<dbReference type="NCBIfam" id="TIGR02675">
    <property type="entry name" value="tape_meas_nterm"/>
    <property type="match status" value="1"/>
</dbReference>
<dbReference type="InterPro" id="IPR013491">
    <property type="entry name" value="Tape_meas_N"/>
</dbReference>
<dbReference type="Pfam" id="PF20155">
    <property type="entry name" value="TMP_3"/>
    <property type="match status" value="1"/>
</dbReference>
<feature type="coiled-coil region" evidence="1">
    <location>
        <begin position="35"/>
        <end position="69"/>
    </location>
</feature>
<accession>A0ABW3S343</accession>
<dbReference type="RefSeq" id="WP_379321629.1">
    <property type="nucleotide sequence ID" value="NZ_JBHTLM010000026.1"/>
</dbReference>
<keyword evidence="2" id="KW-1133">Transmembrane helix</keyword>
<gene>
    <name evidence="4" type="ORF">ACFQ3W_23320</name>
</gene>
<keyword evidence="2" id="KW-0472">Membrane</keyword>
<feature type="transmembrane region" description="Helical" evidence="2">
    <location>
        <begin position="345"/>
        <end position="366"/>
    </location>
</feature>
<feature type="transmembrane region" description="Helical" evidence="2">
    <location>
        <begin position="436"/>
        <end position="459"/>
    </location>
</feature>
<evidence type="ECO:0000313" key="5">
    <source>
        <dbReference type="Proteomes" id="UP001597262"/>
    </source>
</evidence>
<evidence type="ECO:0000256" key="1">
    <source>
        <dbReference type="SAM" id="Coils"/>
    </source>
</evidence>
<organism evidence="4 5">
    <name type="scientific">Paenibacillus puldeungensis</name>
    <dbReference type="NCBI Taxonomy" id="696536"/>
    <lineage>
        <taxon>Bacteria</taxon>
        <taxon>Bacillati</taxon>
        <taxon>Bacillota</taxon>
        <taxon>Bacilli</taxon>
        <taxon>Bacillales</taxon>
        <taxon>Paenibacillaceae</taxon>
        <taxon>Paenibacillus</taxon>
    </lineage>
</organism>
<protein>
    <submittedName>
        <fullName evidence="4">Tape measure protein</fullName>
    </submittedName>
</protein>
<evidence type="ECO:0000259" key="3">
    <source>
        <dbReference type="Pfam" id="PF20155"/>
    </source>
</evidence>
<name>A0ABW3S343_9BACL</name>
<keyword evidence="1" id="KW-0175">Coiled coil</keyword>
<sequence>MATVTGTLKMFDAMTGPLKSITSGMNLMVSSMYKMQDATSRNNNIDKTLAAAKNQIASAEVQINRAIEQSTRSQNNFEKSVSRSHKSSNQLLSAVKSIGAAYLTWQTIKQAIQITDEYTNTNARLNLINDKLLTTKELQEKVFAAAQRSRGSYFDMAKAIGKMGLLAKDAFKNNQELVDFTELMQKSFRISGASTMEQQAGMYQLTQAMAAGKLQGDEFRSIMENAPMLAEAIAKYTGKTKGELKKMSADGTITANIIKGAMFKAADDINKKFSQMPKTFGDYFNSLKNIAIQSFAPLMTRLNAFINSPSGKAFFSSMEKGIVLVSRVLQSLVDGFVWLTQVIQYNWPIIAGILAGVGVILAVMAYQSIPLLITRLWLMIEPIMAQAAAWLAVNWPIALVALGIGLIVAALVHFGVSTQEVVGYVTGAFYTMFSVIYNKVALVWNVFASFAEFLINLFIDPVYAVKKLFYDLATTFGNYIYNMARSTEDFAGIFVKAILKAVNKALEGFNWLADKVNDTFGTDIGKMALLDENNVHVVSDSLKNMMDMLDKPTSTKNVVSIKRMEQMNMSDSFKKGYSAGYGFADKAINKINNFTKGLSPATGKDSFLGGKGKLPNIDKVNKVGKIEDKVDISSEDLKLMRELAEMKTIQNFVSLTPTVSVSTGPINQGADFDQIVAKIETVLEESITAHAAGVYK</sequence>
<dbReference type="EMBL" id="JBHTLM010000026">
    <property type="protein sequence ID" value="MFD1179203.1"/>
    <property type="molecule type" value="Genomic_DNA"/>
</dbReference>
<keyword evidence="2" id="KW-0812">Transmembrane</keyword>
<comment type="caution">
    <text evidence="4">The sequence shown here is derived from an EMBL/GenBank/DDBJ whole genome shotgun (WGS) entry which is preliminary data.</text>
</comment>
<reference evidence="5" key="1">
    <citation type="journal article" date="2019" name="Int. J. Syst. Evol. Microbiol.">
        <title>The Global Catalogue of Microorganisms (GCM) 10K type strain sequencing project: providing services to taxonomists for standard genome sequencing and annotation.</title>
        <authorList>
            <consortium name="The Broad Institute Genomics Platform"/>
            <consortium name="The Broad Institute Genome Sequencing Center for Infectious Disease"/>
            <person name="Wu L."/>
            <person name="Ma J."/>
        </authorList>
    </citation>
    <scope>NUCLEOTIDE SEQUENCE [LARGE SCALE GENOMIC DNA]</scope>
    <source>
        <strain evidence="5">CCUG 59189</strain>
    </source>
</reference>
<proteinExistence type="predicted"/>
<keyword evidence="5" id="KW-1185">Reference proteome</keyword>
<feature type="domain" description="Tape measure protein N-terminal" evidence="3">
    <location>
        <begin position="109"/>
        <end position="293"/>
    </location>
</feature>
<evidence type="ECO:0000256" key="2">
    <source>
        <dbReference type="SAM" id="Phobius"/>
    </source>
</evidence>
<dbReference type="Proteomes" id="UP001597262">
    <property type="component" value="Unassembled WGS sequence"/>
</dbReference>
<evidence type="ECO:0000313" key="4">
    <source>
        <dbReference type="EMBL" id="MFD1179203.1"/>
    </source>
</evidence>
<feature type="transmembrane region" description="Helical" evidence="2">
    <location>
        <begin position="387"/>
        <end position="416"/>
    </location>
</feature>